<dbReference type="PANTHER" id="PTHR42814">
    <property type="entry name" value="AMP-BINDING DOMAIN-CONTAINING PROTEIN"/>
    <property type="match status" value="1"/>
</dbReference>
<dbReference type="PANTHER" id="PTHR42814:SF3">
    <property type="entry name" value="BETA-N-ACETYLHEXOSAMINIDASE"/>
    <property type="match status" value="1"/>
</dbReference>
<keyword evidence="4" id="KW-1185">Reference proteome</keyword>
<dbReference type="KEGG" id="epa:110251110"/>
<evidence type="ECO:0000313" key="4">
    <source>
        <dbReference type="Proteomes" id="UP000887567"/>
    </source>
</evidence>
<dbReference type="GeneID" id="110251110"/>
<organism evidence="3 4">
    <name type="scientific">Exaiptasia diaphana</name>
    <name type="common">Tropical sea anemone</name>
    <name type="synonym">Aiptasia pulchella</name>
    <dbReference type="NCBI Taxonomy" id="2652724"/>
    <lineage>
        <taxon>Eukaryota</taxon>
        <taxon>Metazoa</taxon>
        <taxon>Cnidaria</taxon>
        <taxon>Anthozoa</taxon>
        <taxon>Hexacorallia</taxon>
        <taxon>Actiniaria</taxon>
        <taxon>Aiptasiidae</taxon>
        <taxon>Exaiptasia</taxon>
    </lineage>
</organism>
<protein>
    <recommendedName>
        <fullName evidence="5">Acyl-CoA synthetase family member 2, mitochondrial</fullName>
    </recommendedName>
</protein>
<dbReference type="EnsemblMetazoa" id="XM_021057772.1">
    <property type="protein sequence ID" value="XP_020913431.1"/>
    <property type="gene ID" value="LOC110251110"/>
</dbReference>
<dbReference type="Gene3D" id="3.40.50.12780">
    <property type="entry name" value="N-terminal domain of ligase-like"/>
    <property type="match status" value="1"/>
</dbReference>
<dbReference type="Pfam" id="PF13193">
    <property type="entry name" value="AMP-binding_C"/>
    <property type="match status" value="1"/>
</dbReference>
<evidence type="ECO:0000259" key="2">
    <source>
        <dbReference type="Pfam" id="PF13193"/>
    </source>
</evidence>
<sequence>MSKLSYEHNPLKSQYDGRLWYQLLDSKAEQYPDIEAVIMYDMDLNRSVMTFAEYRDRSILLATSLLNVGLSRGQRVLMIGRTSLPFMVFSMALNRIGCNEILLGPGMLTPDKVELLKTINCQLIAYDSRMNEFQKKQLLEGIKQLTQHNVDNQIKKQVLVSLSSVTEEVLNDEYHSYESLLVGGQSQSLQKLQDAQNEVQFDDPIVTMITSGSTGVPKIVQYTSHSILNYYAGSPFFLAHIPRETMYIDRPFSWAAGYIFCQSVLCSNTTLVWVPTERAVSETSGNSVFEIWEKEKCTFCSLSISLIYKLFADKLYLQYNLSQIKCFTLTGQRFSLEHFAKVFEMFPNADVMLLYGCTECPKIAQEIFGKGWLVEGKLGKLSLSSGSEIKVVDTKEKIVPRGMSGEICVRNSTVFLEYLDNPEATKQNKSPTGWFHTGDIGIMYDDGKIEVLGREKEIIKGAYDKVFPAEIEKVLLKHPSVADVCVVGVPDHRLHEEICACVVLKETEEQSCDEKIKKELQDWCKEQWPPGPDGMSLTPKYFLAMKSFPFTATGKVFRREIKAEAIKCLSL</sequence>
<accession>A0A913Y108</accession>
<feature type="domain" description="AMP-binding enzyme C-terminal" evidence="2">
    <location>
        <begin position="470"/>
        <end position="555"/>
    </location>
</feature>
<dbReference type="CDD" id="cd04433">
    <property type="entry name" value="AFD_class_I"/>
    <property type="match status" value="1"/>
</dbReference>
<evidence type="ECO:0000259" key="1">
    <source>
        <dbReference type="Pfam" id="PF00501"/>
    </source>
</evidence>
<dbReference type="InterPro" id="IPR025110">
    <property type="entry name" value="AMP-bd_C"/>
</dbReference>
<dbReference type="Pfam" id="PF00501">
    <property type="entry name" value="AMP-binding"/>
    <property type="match status" value="1"/>
</dbReference>
<dbReference type="SUPFAM" id="SSF56801">
    <property type="entry name" value="Acetyl-CoA synthetase-like"/>
    <property type="match status" value="1"/>
</dbReference>
<dbReference type="InterPro" id="IPR045851">
    <property type="entry name" value="AMP-bd_C_sf"/>
</dbReference>
<dbReference type="OMA" id="DARDENS"/>
<dbReference type="InterPro" id="IPR000873">
    <property type="entry name" value="AMP-dep_synth/lig_dom"/>
</dbReference>
<reference evidence="3" key="1">
    <citation type="submission" date="2022-11" db="UniProtKB">
        <authorList>
            <consortium name="EnsemblMetazoa"/>
        </authorList>
    </citation>
    <scope>IDENTIFICATION</scope>
</reference>
<dbReference type="RefSeq" id="XP_020913431.1">
    <property type="nucleotide sequence ID" value="XM_021057772.1"/>
</dbReference>
<dbReference type="Proteomes" id="UP000887567">
    <property type="component" value="Unplaced"/>
</dbReference>
<proteinExistence type="predicted"/>
<dbReference type="AlphaFoldDB" id="A0A913Y108"/>
<evidence type="ECO:0008006" key="5">
    <source>
        <dbReference type="Google" id="ProtNLM"/>
    </source>
</evidence>
<name>A0A913Y108_EXADI</name>
<feature type="domain" description="AMP-dependent synthetase/ligase" evidence="1">
    <location>
        <begin position="25"/>
        <end position="419"/>
    </location>
</feature>
<dbReference type="InterPro" id="IPR042099">
    <property type="entry name" value="ANL_N_sf"/>
</dbReference>
<dbReference type="Gene3D" id="3.30.300.30">
    <property type="match status" value="1"/>
</dbReference>
<evidence type="ECO:0000313" key="3">
    <source>
        <dbReference type="EnsemblMetazoa" id="XP_020913431.1"/>
    </source>
</evidence>
<dbReference type="OrthoDB" id="6434370at2759"/>